<dbReference type="EMBL" id="JACAGK010000029">
    <property type="protein sequence ID" value="MDM1048802.1"/>
    <property type="molecule type" value="Genomic_DNA"/>
</dbReference>
<name>A0ABT7NNK4_9SPHI</name>
<organism evidence="8 9">
    <name type="scientific">Sphingobacterium hotanense</name>
    <dbReference type="NCBI Taxonomy" id="649196"/>
    <lineage>
        <taxon>Bacteria</taxon>
        <taxon>Pseudomonadati</taxon>
        <taxon>Bacteroidota</taxon>
        <taxon>Sphingobacteriia</taxon>
        <taxon>Sphingobacteriales</taxon>
        <taxon>Sphingobacteriaceae</taxon>
        <taxon>Sphingobacterium</taxon>
    </lineage>
</organism>
<feature type="transmembrane region" description="Helical" evidence="6">
    <location>
        <begin position="481"/>
        <end position="501"/>
    </location>
</feature>
<keyword evidence="2" id="KW-0813">Transport</keyword>
<feature type="transmembrane region" description="Helical" evidence="6">
    <location>
        <begin position="253"/>
        <end position="271"/>
    </location>
</feature>
<dbReference type="InterPro" id="IPR002293">
    <property type="entry name" value="AA/rel_permease1"/>
</dbReference>
<evidence type="ECO:0000256" key="1">
    <source>
        <dbReference type="ARBA" id="ARBA00004141"/>
    </source>
</evidence>
<gene>
    <name evidence="8" type="ORF">HX018_11215</name>
</gene>
<proteinExistence type="predicted"/>
<evidence type="ECO:0000256" key="3">
    <source>
        <dbReference type="ARBA" id="ARBA00022692"/>
    </source>
</evidence>
<dbReference type="PANTHER" id="PTHR43243">
    <property type="entry name" value="INNER MEMBRANE TRANSPORTER YGJI-RELATED"/>
    <property type="match status" value="1"/>
</dbReference>
<reference evidence="8" key="2">
    <citation type="journal article" date="2022" name="Sci. Total Environ.">
        <title>Prevalence, transmission, and molecular epidemiology of tet(X)-positive bacteria among humans, animals, and environmental niches in China: An epidemiological, and genomic-based study.</title>
        <authorList>
            <person name="Dong N."/>
            <person name="Zeng Y."/>
            <person name="Cai C."/>
            <person name="Sun C."/>
            <person name="Lu J."/>
            <person name="Liu C."/>
            <person name="Zhou H."/>
            <person name="Sun Q."/>
            <person name="Shu L."/>
            <person name="Wang H."/>
            <person name="Wang Y."/>
            <person name="Wang S."/>
            <person name="Wu C."/>
            <person name="Chan E.W."/>
            <person name="Chen G."/>
            <person name="Shen Z."/>
            <person name="Chen S."/>
            <person name="Zhang R."/>
        </authorList>
    </citation>
    <scope>NUCLEOTIDE SEQUENCE</scope>
    <source>
        <strain evidence="8">R1692</strain>
    </source>
</reference>
<keyword evidence="9" id="KW-1185">Reference proteome</keyword>
<protein>
    <submittedName>
        <fullName evidence="8">Amino acid permease</fullName>
    </submittedName>
</protein>
<sequence length="564" mass="61889">MANRLFRKKSVDQILSDAEHGGSGLAKILGVRDLISLGIAAIVGAGIFSTIGLASYNGGPAVSLLFVFVAFACVFTALSYAQFASTVPVSGSAYTYAYVAFGELFAWIIGWALVLEYAVSNMVVAISWSQYFVSMLEGFGVHLPKWMTMAPGYALDAHAKSLEVGAAQLENIEKVALQAYETAPRILDIPIIFDMPAGLITVLVTALVYIGIKESQRASNIMVLIKVGIILAVIFGGIFFVKPENWTPFAPNGLAGVMSGVAAVFFAFIGFDSISTTAEECKNPQRDLPRAMIYCLVICAVLYVAITLVLTGMVNYKELNVKDPLAYVFSYVGFDHMAGIISVTSVIAITSALLVFQLAQPRIWMTMSRDGLLWKKFSTIHPKYKTPSFATIVTGFVVAIPALFFKMDFFVDLTSVGTFFAFILVCAGVLYMDHSGISKKSKFKVPYINGKYIVGLGMIVALILTYKYSDENLSHWLEMGSAKILIHKSLVIIFWLTWAVMSVMSFKYNFSLLPVIGVLINLYLMSELGASNWIIFVIWLLIGLIIYFAYGYKHSKLNKRATES</sequence>
<keyword evidence="4 6" id="KW-1133">Transmembrane helix</keyword>
<accession>A0ABT7NNK4</accession>
<evidence type="ECO:0000256" key="5">
    <source>
        <dbReference type="ARBA" id="ARBA00023136"/>
    </source>
</evidence>
<dbReference type="Proteomes" id="UP001170954">
    <property type="component" value="Unassembled WGS sequence"/>
</dbReference>
<keyword evidence="3 6" id="KW-0812">Transmembrane</keyword>
<comment type="caution">
    <text evidence="8">The sequence shown here is derived from an EMBL/GenBank/DDBJ whole genome shotgun (WGS) entry which is preliminary data.</text>
</comment>
<evidence type="ECO:0000313" key="8">
    <source>
        <dbReference type="EMBL" id="MDM1048802.1"/>
    </source>
</evidence>
<dbReference type="PANTHER" id="PTHR43243:SF4">
    <property type="entry name" value="CATIONIC AMINO ACID TRANSPORTER 4"/>
    <property type="match status" value="1"/>
</dbReference>
<dbReference type="Pfam" id="PF13906">
    <property type="entry name" value="AA_permease_C"/>
    <property type="match status" value="1"/>
</dbReference>
<feature type="transmembrane region" description="Helical" evidence="6">
    <location>
        <begin position="530"/>
        <end position="550"/>
    </location>
</feature>
<feature type="domain" description="Cationic amino acid transporter C-terminal" evidence="7">
    <location>
        <begin position="512"/>
        <end position="555"/>
    </location>
</feature>
<evidence type="ECO:0000256" key="4">
    <source>
        <dbReference type="ARBA" id="ARBA00022989"/>
    </source>
</evidence>
<evidence type="ECO:0000256" key="2">
    <source>
        <dbReference type="ARBA" id="ARBA00022448"/>
    </source>
</evidence>
<dbReference type="InterPro" id="IPR029485">
    <property type="entry name" value="CAT_C"/>
</dbReference>
<feature type="transmembrane region" description="Helical" evidence="6">
    <location>
        <begin position="34"/>
        <end position="56"/>
    </location>
</feature>
<keyword evidence="5 6" id="KW-0472">Membrane</keyword>
<feature type="transmembrane region" description="Helical" evidence="6">
    <location>
        <begin position="508"/>
        <end position="524"/>
    </location>
</feature>
<feature type="transmembrane region" description="Helical" evidence="6">
    <location>
        <begin position="384"/>
        <end position="404"/>
    </location>
</feature>
<feature type="transmembrane region" description="Helical" evidence="6">
    <location>
        <begin position="191"/>
        <end position="211"/>
    </location>
</feature>
<dbReference type="RefSeq" id="WP_286651479.1">
    <property type="nucleotide sequence ID" value="NZ_JACAGK010000029.1"/>
</dbReference>
<reference evidence="8" key="1">
    <citation type="submission" date="2020-06" db="EMBL/GenBank/DDBJ databases">
        <authorList>
            <person name="Dong N."/>
        </authorList>
    </citation>
    <scope>NUCLEOTIDE SEQUENCE</scope>
    <source>
        <strain evidence="8">R1692</strain>
    </source>
</reference>
<feature type="transmembrane region" description="Helical" evidence="6">
    <location>
        <begin position="223"/>
        <end position="241"/>
    </location>
</feature>
<evidence type="ECO:0000256" key="6">
    <source>
        <dbReference type="SAM" id="Phobius"/>
    </source>
</evidence>
<feature type="transmembrane region" description="Helical" evidence="6">
    <location>
        <begin position="62"/>
        <end position="81"/>
    </location>
</feature>
<dbReference type="PIRSF" id="PIRSF006060">
    <property type="entry name" value="AA_transporter"/>
    <property type="match status" value="1"/>
</dbReference>
<dbReference type="Pfam" id="PF13520">
    <property type="entry name" value="AA_permease_2"/>
    <property type="match status" value="1"/>
</dbReference>
<evidence type="ECO:0000259" key="7">
    <source>
        <dbReference type="Pfam" id="PF13906"/>
    </source>
</evidence>
<feature type="transmembrane region" description="Helical" evidence="6">
    <location>
        <begin position="452"/>
        <end position="469"/>
    </location>
</feature>
<dbReference type="Gene3D" id="1.20.1740.10">
    <property type="entry name" value="Amino acid/polyamine transporter I"/>
    <property type="match status" value="1"/>
</dbReference>
<feature type="transmembrane region" description="Helical" evidence="6">
    <location>
        <begin position="336"/>
        <end position="359"/>
    </location>
</feature>
<feature type="transmembrane region" description="Helical" evidence="6">
    <location>
        <begin position="291"/>
        <end position="316"/>
    </location>
</feature>
<feature type="transmembrane region" description="Helical" evidence="6">
    <location>
        <begin position="410"/>
        <end position="431"/>
    </location>
</feature>
<comment type="subcellular location">
    <subcellularLocation>
        <location evidence="1">Membrane</location>
        <topology evidence="1">Multi-pass membrane protein</topology>
    </subcellularLocation>
</comment>
<evidence type="ECO:0000313" key="9">
    <source>
        <dbReference type="Proteomes" id="UP001170954"/>
    </source>
</evidence>